<sequence length="117" mass="12784">LNVINGLKLLSYTIPDAPVFLESSQTTEVNERGSTTINMTAEAFPEHIIYAWSRNGVSLDGEDVARRIAAVGPILTVRNASREDSGAYTCMAENDEGQSKVTVTLNVLCKLAFVWCF</sequence>
<evidence type="ECO:0000313" key="6">
    <source>
        <dbReference type="Proteomes" id="UP000887013"/>
    </source>
</evidence>
<dbReference type="OrthoDB" id="6077854at2759"/>
<dbReference type="InterPro" id="IPR003599">
    <property type="entry name" value="Ig_sub"/>
</dbReference>
<dbReference type="GO" id="GO:0043025">
    <property type="term" value="C:neuronal cell body"/>
    <property type="evidence" value="ECO:0007669"/>
    <property type="project" value="TreeGrafter"/>
</dbReference>
<dbReference type="PANTHER" id="PTHR45080:SF8">
    <property type="entry name" value="IG-LIKE DOMAIN-CONTAINING PROTEIN"/>
    <property type="match status" value="1"/>
</dbReference>
<feature type="non-terminal residue" evidence="5">
    <location>
        <position position="1"/>
    </location>
</feature>
<keyword evidence="2" id="KW-1015">Disulfide bond</keyword>
<dbReference type="SMART" id="SM00409">
    <property type="entry name" value="IG"/>
    <property type="match status" value="1"/>
</dbReference>
<dbReference type="FunFam" id="2.60.40.10:FF:000032">
    <property type="entry name" value="palladin isoform X1"/>
    <property type="match status" value="1"/>
</dbReference>
<evidence type="ECO:0000259" key="4">
    <source>
        <dbReference type="PROSITE" id="PS50835"/>
    </source>
</evidence>
<dbReference type="Gene3D" id="2.60.40.10">
    <property type="entry name" value="Immunoglobulins"/>
    <property type="match status" value="1"/>
</dbReference>
<feature type="domain" description="Ig-like" evidence="4">
    <location>
        <begin position="18"/>
        <end position="106"/>
    </location>
</feature>
<organism evidence="5 6">
    <name type="scientific">Nephila pilipes</name>
    <name type="common">Giant wood spider</name>
    <name type="synonym">Nephila maculata</name>
    <dbReference type="NCBI Taxonomy" id="299642"/>
    <lineage>
        <taxon>Eukaryota</taxon>
        <taxon>Metazoa</taxon>
        <taxon>Ecdysozoa</taxon>
        <taxon>Arthropoda</taxon>
        <taxon>Chelicerata</taxon>
        <taxon>Arachnida</taxon>
        <taxon>Araneae</taxon>
        <taxon>Araneomorphae</taxon>
        <taxon>Entelegynae</taxon>
        <taxon>Araneoidea</taxon>
        <taxon>Nephilidae</taxon>
        <taxon>Nephila</taxon>
    </lineage>
</organism>
<evidence type="ECO:0000256" key="3">
    <source>
        <dbReference type="ARBA" id="ARBA00023319"/>
    </source>
</evidence>
<protein>
    <submittedName>
        <fullName evidence="5">Nephrin</fullName>
    </submittedName>
</protein>
<dbReference type="InterPro" id="IPR007110">
    <property type="entry name" value="Ig-like_dom"/>
</dbReference>
<dbReference type="GO" id="GO:0008046">
    <property type="term" value="F:axon guidance receptor activity"/>
    <property type="evidence" value="ECO:0007669"/>
    <property type="project" value="TreeGrafter"/>
</dbReference>
<dbReference type="EMBL" id="BMAW01046294">
    <property type="protein sequence ID" value="GFS54560.1"/>
    <property type="molecule type" value="Genomic_DNA"/>
</dbReference>
<dbReference type="Proteomes" id="UP000887013">
    <property type="component" value="Unassembled WGS sequence"/>
</dbReference>
<dbReference type="GO" id="GO:0005886">
    <property type="term" value="C:plasma membrane"/>
    <property type="evidence" value="ECO:0007669"/>
    <property type="project" value="TreeGrafter"/>
</dbReference>
<gene>
    <name evidence="5" type="primary">Nphs1_5</name>
    <name evidence="5" type="ORF">NPIL_630671</name>
</gene>
<dbReference type="SUPFAM" id="SSF48726">
    <property type="entry name" value="Immunoglobulin"/>
    <property type="match status" value="1"/>
</dbReference>
<keyword evidence="1" id="KW-0732">Signal</keyword>
<reference evidence="5" key="1">
    <citation type="submission" date="2020-08" db="EMBL/GenBank/DDBJ databases">
        <title>Multicomponent nature underlies the extraordinary mechanical properties of spider dragline silk.</title>
        <authorList>
            <person name="Kono N."/>
            <person name="Nakamura H."/>
            <person name="Mori M."/>
            <person name="Yoshida Y."/>
            <person name="Ohtoshi R."/>
            <person name="Malay A.D."/>
            <person name="Moran D.A.P."/>
            <person name="Tomita M."/>
            <person name="Numata K."/>
            <person name="Arakawa K."/>
        </authorList>
    </citation>
    <scope>NUCLEOTIDE SEQUENCE</scope>
</reference>
<proteinExistence type="predicted"/>
<dbReference type="GO" id="GO:0030424">
    <property type="term" value="C:axon"/>
    <property type="evidence" value="ECO:0007669"/>
    <property type="project" value="TreeGrafter"/>
</dbReference>
<dbReference type="PANTHER" id="PTHR45080">
    <property type="entry name" value="CONTACTIN 5"/>
    <property type="match status" value="1"/>
</dbReference>
<dbReference type="InterPro" id="IPR036179">
    <property type="entry name" value="Ig-like_dom_sf"/>
</dbReference>
<dbReference type="InterPro" id="IPR013783">
    <property type="entry name" value="Ig-like_fold"/>
</dbReference>
<dbReference type="GO" id="GO:0050808">
    <property type="term" value="P:synapse organization"/>
    <property type="evidence" value="ECO:0007669"/>
    <property type="project" value="TreeGrafter"/>
</dbReference>
<dbReference type="Pfam" id="PF13927">
    <property type="entry name" value="Ig_3"/>
    <property type="match status" value="1"/>
</dbReference>
<evidence type="ECO:0000313" key="5">
    <source>
        <dbReference type="EMBL" id="GFS54560.1"/>
    </source>
</evidence>
<accession>A0A8X6KJY0</accession>
<dbReference type="GO" id="GO:0007156">
    <property type="term" value="P:homophilic cell adhesion via plasma membrane adhesion molecules"/>
    <property type="evidence" value="ECO:0007669"/>
    <property type="project" value="TreeGrafter"/>
</dbReference>
<keyword evidence="3" id="KW-0393">Immunoglobulin domain</keyword>
<dbReference type="InterPro" id="IPR050958">
    <property type="entry name" value="Cell_Adh-Cytoskel_Orgn"/>
</dbReference>
<name>A0A8X6KJY0_NEPPI</name>
<keyword evidence="6" id="KW-1185">Reference proteome</keyword>
<comment type="caution">
    <text evidence="5">The sequence shown here is derived from an EMBL/GenBank/DDBJ whole genome shotgun (WGS) entry which is preliminary data.</text>
</comment>
<evidence type="ECO:0000256" key="2">
    <source>
        <dbReference type="ARBA" id="ARBA00023157"/>
    </source>
</evidence>
<dbReference type="AlphaFoldDB" id="A0A8X6KJY0"/>
<evidence type="ECO:0000256" key="1">
    <source>
        <dbReference type="ARBA" id="ARBA00022729"/>
    </source>
</evidence>
<dbReference type="PROSITE" id="PS50835">
    <property type="entry name" value="IG_LIKE"/>
    <property type="match status" value="1"/>
</dbReference>